<dbReference type="EMBL" id="KV453848">
    <property type="protein sequence ID" value="ODV87482.1"/>
    <property type="molecule type" value="Genomic_DNA"/>
</dbReference>
<proteinExistence type="predicted"/>
<keyword evidence="1" id="KW-0812">Transmembrane</keyword>
<keyword evidence="1" id="KW-0472">Membrane</keyword>
<evidence type="ECO:0000313" key="2">
    <source>
        <dbReference type="EMBL" id="ODV87482.1"/>
    </source>
</evidence>
<accession>A0A1E4T6W7</accession>
<feature type="transmembrane region" description="Helical" evidence="1">
    <location>
        <begin position="28"/>
        <end position="46"/>
    </location>
</feature>
<organism evidence="2 3">
    <name type="scientific">[Candida] arabinofermentans NRRL YB-2248</name>
    <dbReference type="NCBI Taxonomy" id="983967"/>
    <lineage>
        <taxon>Eukaryota</taxon>
        <taxon>Fungi</taxon>
        <taxon>Dikarya</taxon>
        <taxon>Ascomycota</taxon>
        <taxon>Saccharomycotina</taxon>
        <taxon>Pichiomycetes</taxon>
        <taxon>Pichiales</taxon>
        <taxon>Pichiaceae</taxon>
        <taxon>Ogataea</taxon>
        <taxon>Ogataea/Candida clade</taxon>
    </lineage>
</organism>
<name>A0A1E4T6W7_9ASCO</name>
<keyword evidence="3" id="KW-1185">Reference proteome</keyword>
<keyword evidence="1" id="KW-1133">Transmembrane helix</keyword>
<protein>
    <submittedName>
        <fullName evidence="2">Uncharacterized protein</fullName>
    </submittedName>
</protein>
<sequence>MMGYHFPRIHLLLQMCCHVPITSETDDIFTSFVVLFLAPFMTRFYYSPRLFSYNY</sequence>
<dbReference type="Proteomes" id="UP000094801">
    <property type="component" value="Unassembled WGS sequence"/>
</dbReference>
<evidence type="ECO:0000256" key="1">
    <source>
        <dbReference type="SAM" id="Phobius"/>
    </source>
</evidence>
<dbReference type="AlphaFoldDB" id="A0A1E4T6W7"/>
<evidence type="ECO:0000313" key="3">
    <source>
        <dbReference type="Proteomes" id="UP000094801"/>
    </source>
</evidence>
<reference evidence="3" key="1">
    <citation type="submission" date="2016-04" db="EMBL/GenBank/DDBJ databases">
        <title>Comparative genomics of biotechnologically important yeasts.</title>
        <authorList>
            <consortium name="DOE Joint Genome Institute"/>
            <person name="Riley R."/>
            <person name="Haridas S."/>
            <person name="Wolfe K.H."/>
            <person name="Lopes M.R."/>
            <person name="Hittinger C.T."/>
            <person name="Goker M."/>
            <person name="Salamov A."/>
            <person name="Wisecaver J."/>
            <person name="Long T.M."/>
            <person name="Aerts A.L."/>
            <person name="Barry K."/>
            <person name="Choi C."/>
            <person name="Clum A."/>
            <person name="Coughlan A.Y."/>
            <person name="Deshpande S."/>
            <person name="Douglass A.P."/>
            <person name="Hanson S.J."/>
            <person name="Klenk H.-P."/>
            <person name="Labutti K."/>
            <person name="Lapidus A."/>
            <person name="Lindquist E."/>
            <person name="Lipzen A."/>
            <person name="Meier-Kolthoff J.P."/>
            <person name="Ohm R.A."/>
            <person name="Otillar R.P."/>
            <person name="Pangilinan J."/>
            <person name="Peng Y."/>
            <person name="Rokas A."/>
            <person name="Rosa C.A."/>
            <person name="Scheuner C."/>
            <person name="Sibirny A.A."/>
            <person name="Slot J.C."/>
            <person name="Stielow J.B."/>
            <person name="Sun H."/>
            <person name="Kurtzman C.P."/>
            <person name="Blackwell M."/>
            <person name="Grigoriev I.V."/>
            <person name="Jeffries T.W."/>
        </authorList>
    </citation>
    <scope>NUCLEOTIDE SEQUENCE [LARGE SCALE GENOMIC DNA]</scope>
    <source>
        <strain evidence="3">NRRL YB-2248</strain>
    </source>
</reference>
<dbReference type="OrthoDB" id="428577at2759"/>
<gene>
    <name evidence="2" type="ORF">CANARDRAFT_230044</name>
</gene>